<dbReference type="Pfam" id="PF20155">
    <property type="entry name" value="TMP_3"/>
    <property type="match status" value="1"/>
</dbReference>
<gene>
    <name evidence="4" type="ORF">HNQ66_001310</name>
</gene>
<proteinExistence type="predicted"/>
<accession>A0A7W8DTT7</accession>
<dbReference type="Proteomes" id="UP000535406">
    <property type="component" value="Unassembled WGS sequence"/>
</dbReference>
<dbReference type="NCBIfam" id="TIGR02675">
    <property type="entry name" value="tape_meas_nterm"/>
    <property type="match status" value="1"/>
</dbReference>
<protein>
    <submittedName>
        <fullName evidence="4">Tape measure domain-containing protein</fullName>
    </submittedName>
</protein>
<dbReference type="AlphaFoldDB" id="A0A7W8DTT7"/>
<feature type="coiled-coil region" evidence="1">
    <location>
        <begin position="691"/>
        <end position="719"/>
    </location>
</feature>
<dbReference type="EMBL" id="JACHIK010000003">
    <property type="protein sequence ID" value="MBB5041927.1"/>
    <property type="molecule type" value="Genomic_DNA"/>
</dbReference>
<feature type="compositionally biased region" description="Gly residues" evidence="2">
    <location>
        <begin position="576"/>
        <end position="587"/>
    </location>
</feature>
<evidence type="ECO:0000313" key="5">
    <source>
        <dbReference type="Proteomes" id="UP000535406"/>
    </source>
</evidence>
<evidence type="ECO:0000259" key="3">
    <source>
        <dbReference type="Pfam" id="PF20155"/>
    </source>
</evidence>
<evidence type="ECO:0000256" key="2">
    <source>
        <dbReference type="SAM" id="MobiDB-lite"/>
    </source>
</evidence>
<sequence>MATDIERLVVQLSANIKSYENALNRAMGVTNQRTKAIESRFERMNKNINASFANTLKAGAAVGAGAFSAREVMQYADAWTQAGNMIAAAAQSAGVQTRSLEDLRKGADEARTSLETYVDLYARLIRSASGVAKSEEEIALATSLVSKAMKAGGASTQEQAASILQLGQALGSGVLQGDELRSLRENAPIVAKAIADEFGVTIAGLKQLGSEGKLTSDRVFRAIINAQKPIEAQFAKTNATIADSFTRLRNNVIQYVGTADSSSGVSVRLGQALGLLADNIGIVADAVLVLSGALLVNYAGRAVGGAISATYGLIAANVAERAATVASARAALEAAQTKQAAAAANLRYAETALVAARNGTALGLSVAKASRDMVVAQTAMARSTTAVTAASTATTAAMARVGVVATATAGAVSVLNGALALVGGPGGAALLAAYAIYQFSSSQTDAQEAAEVHGKSLKELTFQIETLDWANKTAVDSTRQKIAADIDAAKVALARAKAERELAASIVKDAVEPEMKLYPSPDATDVQNTVDNSPAVKDRQDLIDTIEKQVADLEKVQKDFEDVASGRKKPTRNTDGFGGGIAGADGGSGKKKRKNEYEREVQQIKDRTAALQAETAAQAGLNPLINDYGYSTARAKAAQDLLSAAQKAGTAAGKELKDVQQLLRGEFDGLSPAARKQAESMLQLATNYGVATEASQRFEEKQEEIKKKAEDALNTAKDVVSGMIDGFIEGEKAADIFANSLKKIGKALIDDVLSSIFKVQNAGGSGGLLGGLFSLFGGGQFGIASGGGIGLYASGGYTGPGGKNQPAGIVHKGEVVFSQADVARMGGVAAVEALRRGYADGGPVGVRAPTLPRVAPRTAQSAITAPISINIDATGADAAGLARVEQRLAALQRELPGTIVKTVKDAQQRRGL</sequence>
<feature type="region of interest" description="Disordered" evidence="2">
    <location>
        <begin position="561"/>
        <end position="596"/>
    </location>
</feature>
<evidence type="ECO:0000256" key="1">
    <source>
        <dbReference type="SAM" id="Coils"/>
    </source>
</evidence>
<comment type="caution">
    <text evidence="4">The sequence shown here is derived from an EMBL/GenBank/DDBJ whole genome shotgun (WGS) entry which is preliminary data.</text>
</comment>
<keyword evidence="1" id="KW-0175">Coiled coil</keyword>
<reference evidence="4 5" key="1">
    <citation type="submission" date="2020-08" db="EMBL/GenBank/DDBJ databases">
        <title>Genomic Encyclopedia of Type Strains, Phase IV (KMG-IV): sequencing the most valuable type-strain genomes for metagenomic binning, comparative biology and taxonomic classification.</title>
        <authorList>
            <person name="Goeker M."/>
        </authorList>
    </citation>
    <scope>NUCLEOTIDE SEQUENCE [LARGE SCALE GENOMIC DNA]</scope>
    <source>
        <strain evidence="4 5">DSM 21319</strain>
    </source>
</reference>
<dbReference type="InterPro" id="IPR013491">
    <property type="entry name" value="Tape_meas_N"/>
</dbReference>
<feature type="domain" description="Tape measure protein N-terminal" evidence="3">
    <location>
        <begin position="70"/>
        <end position="260"/>
    </location>
</feature>
<keyword evidence="5" id="KW-1185">Reference proteome</keyword>
<organism evidence="4 5">
    <name type="scientific">Shinella fusca</name>
    <dbReference type="NCBI Taxonomy" id="544480"/>
    <lineage>
        <taxon>Bacteria</taxon>
        <taxon>Pseudomonadati</taxon>
        <taxon>Pseudomonadota</taxon>
        <taxon>Alphaproteobacteria</taxon>
        <taxon>Hyphomicrobiales</taxon>
        <taxon>Rhizobiaceae</taxon>
        <taxon>Shinella</taxon>
    </lineage>
</organism>
<evidence type="ECO:0000313" key="4">
    <source>
        <dbReference type="EMBL" id="MBB5041927.1"/>
    </source>
</evidence>
<name>A0A7W8DTT7_9HYPH</name>
<dbReference type="RefSeq" id="WP_184142046.1">
    <property type="nucleotide sequence ID" value="NZ_JACHIK010000003.1"/>
</dbReference>